<evidence type="ECO:0000259" key="3">
    <source>
        <dbReference type="Pfam" id="PF13005"/>
    </source>
</evidence>
<accession>A0A2M8R0T5</accession>
<proteinExistence type="predicted"/>
<evidence type="ECO:0000313" key="7">
    <source>
        <dbReference type="Proteomes" id="UP000231194"/>
    </source>
</evidence>
<keyword evidence="7" id="KW-1185">Reference proteome</keyword>
<dbReference type="Proteomes" id="UP000231194">
    <property type="component" value="Unassembled WGS sequence"/>
</dbReference>
<feature type="domain" description="Transposase IS66 central" evidence="2">
    <location>
        <begin position="168"/>
        <end position="461"/>
    </location>
</feature>
<reference evidence="6 7" key="1">
    <citation type="submission" date="2017-11" db="EMBL/GenBank/DDBJ databases">
        <title>Bradyrhizobium forestalis sp. nov., an efficient nitrogen-fixing bacterium isolated from nodules of forest legume species in the Amazon.</title>
        <authorList>
            <person name="Costa E.M."/>
            <person name="Guimaraes A."/>
            <person name="Carvalho T.S."/>
            <person name="Rodrigues T.L."/>
            <person name="Ribeiro P.R.A."/>
            <person name="Lebbe L."/>
            <person name="Willems A."/>
            <person name="Moreira F.M.S."/>
        </authorList>
    </citation>
    <scope>NUCLEOTIDE SEQUENCE [LARGE SCALE GENOMIC DNA]</scope>
    <source>
        <strain evidence="6 7">INPA54B</strain>
    </source>
</reference>
<organism evidence="6 7">
    <name type="scientific">Bradyrhizobium forestalis</name>
    <dbReference type="NCBI Taxonomy" id="1419263"/>
    <lineage>
        <taxon>Bacteria</taxon>
        <taxon>Pseudomonadati</taxon>
        <taxon>Pseudomonadota</taxon>
        <taxon>Alphaproteobacteria</taxon>
        <taxon>Hyphomicrobiales</taxon>
        <taxon>Nitrobacteraceae</taxon>
        <taxon>Bradyrhizobium</taxon>
    </lineage>
</organism>
<dbReference type="InterPro" id="IPR004291">
    <property type="entry name" value="Transposase_IS66_central"/>
</dbReference>
<dbReference type="EMBL" id="PGVG01000036">
    <property type="protein sequence ID" value="PJG51459.1"/>
    <property type="molecule type" value="Genomic_DNA"/>
</dbReference>
<dbReference type="InterPro" id="IPR024463">
    <property type="entry name" value="Transposase_TnpC_homeodom"/>
</dbReference>
<protein>
    <submittedName>
        <fullName evidence="6">IS66 family transposase</fullName>
    </submittedName>
</protein>
<evidence type="ECO:0000313" key="6">
    <source>
        <dbReference type="EMBL" id="PJG51459.1"/>
    </source>
</evidence>
<comment type="caution">
    <text evidence="6">The sequence shown here is derived from an EMBL/GenBank/DDBJ whole genome shotgun (WGS) entry which is preliminary data.</text>
</comment>
<sequence length="521" mass="58037">MSDLPDVLPSDPAELRAFAAALLERCARLERLLKLAKDAQFGRSSEKLDADQLQLVLEDIDQAVAALEAAEDRANPKTCEKRAAERRANRGQLPEHLPRIVETLMPAATCCPSCKGDLVEIGHDESQRLDVVPAQYRVIVTRRPKLACRACQGVVLQHAAPERLIRGGLPTERLVAHVIDAKYHWHLPLYRQAQMLATHGIAIDRSTLAFWVGYAAQELKPLWRRLREVLLASAKLCVDETPAPVLDPGRGRTKTGYFWALSRDDRPWAGPNPPGMIYAYAPGRGAVHGLRLLEGYRGIIHCDGYEAYKTMTRETRADALSGTLAFCWSHLRRQFVKIEREASPAPAPVAREALARIAQLYAVEKALRGRSDAERRAGRQAHARPLAAALKQWFEATLDHLAQKSDTAKTLRYALRHWNGLTLYLDDGRIEMDTNAVERAMRPIKLNAKNALFAGCDEGAENWALLASLIETCKLNGVSAEHWLSDVFAKLVNGWPAARLDELLPWASTYTMHAHDPRLAA</sequence>
<dbReference type="RefSeq" id="WP_100235504.1">
    <property type="nucleotide sequence ID" value="NZ_PGVG01000036.1"/>
</dbReference>
<dbReference type="PANTHER" id="PTHR33678">
    <property type="entry name" value="BLL1576 PROTEIN"/>
    <property type="match status" value="1"/>
</dbReference>
<evidence type="ECO:0000256" key="1">
    <source>
        <dbReference type="SAM" id="Coils"/>
    </source>
</evidence>
<name>A0A2M8R0T5_9BRAD</name>
<feature type="domain" description="Transposase IS66 zinc-finger binding" evidence="3">
    <location>
        <begin position="109"/>
        <end position="151"/>
    </location>
</feature>
<evidence type="ECO:0000259" key="5">
    <source>
        <dbReference type="Pfam" id="PF13817"/>
    </source>
</evidence>
<dbReference type="InterPro" id="IPR039552">
    <property type="entry name" value="IS66_C"/>
</dbReference>
<evidence type="ECO:0000259" key="2">
    <source>
        <dbReference type="Pfam" id="PF03050"/>
    </source>
</evidence>
<keyword evidence="1" id="KW-0175">Coiled coil</keyword>
<feature type="coiled-coil region" evidence="1">
    <location>
        <begin position="19"/>
        <end position="73"/>
    </location>
</feature>
<dbReference type="Pfam" id="PF13007">
    <property type="entry name" value="LZ_Tnp_IS66"/>
    <property type="match status" value="1"/>
</dbReference>
<dbReference type="Pfam" id="PF03050">
    <property type="entry name" value="DDE_Tnp_IS66"/>
    <property type="match status" value="1"/>
</dbReference>
<dbReference type="PANTHER" id="PTHR33678:SF1">
    <property type="entry name" value="BLL1576 PROTEIN"/>
    <property type="match status" value="1"/>
</dbReference>
<feature type="domain" description="Transposase TnpC homeodomain" evidence="4">
    <location>
        <begin position="28"/>
        <end position="100"/>
    </location>
</feature>
<dbReference type="NCBIfam" id="NF033517">
    <property type="entry name" value="transpos_IS66"/>
    <property type="match status" value="1"/>
</dbReference>
<feature type="domain" description="Transposase IS66 C-terminal" evidence="5">
    <location>
        <begin position="468"/>
        <end position="506"/>
    </location>
</feature>
<dbReference type="InterPro" id="IPR052344">
    <property type="entry name" value="Transposase-related"/>
</dbReference>
<dbReference type="InterPro" id="IPR024474">
    <property type="entry name" value="Znf_dom_IS66"/>
</dbReference>
<gene>
    <name evidence="6" type="ORF">CVM73_30700</name>
</gene>
<dbReference type="Pfam" id="PF13817">
    <property type="entry name" value="DDE_Tnp_IS66_C"/>
    <property type="match status" value="1"/>
</dbReference>
<evidence type="ECO:0000259" key="4">
    <source>
        <dbReference type="Pfam" id="PF13007"/>
    </source>
</evidence>
<dbReference type="AlphaFoldDB" id="A0A2M8R0T5"/>
<dbReference type="Pfam" id="PF13005">
    <property type="entry name" value="zf-IS66"/>
    <property type="match status" value="1"/>
</dbReference>
<dbReference type="OrthoDB" id="9800877at2"/>